<feature type="transmembrane region" description="Helical" evidence="6">
    <location>
        <begin position="379"/>
        <end position="397"/>
    </location>
</feature>
<feature type="transmembrane region" description="Helical" evidence="6">
    <location>
        <begin position="315"/>
        <end position="337"/>
    </location>
</feature>
<feature type="transmembrane region" description="Helical" evidence="6">
    <location>
        <begin position="193"/>
        <end position="214"/>
    </location>
</feature>
<dbReference type="Pfam" id="PF13520">
    <property type="entry name" value="AA_permease_2"/>
    <property type="match status" value="1"/>
</dbReference>
<proteinExistence type="predicted"/>
<dbReference type="AlphaFoldDB" id="A0A2S5RA69"/>
<evidence type="ECO:0000256" key="6">
    <source>
        <dbReference type="SAM" id="Phobius"/>
    </source>
</evidence>
<evidence type="ECO:0000256" key="4">
    <source>
        <dbReference type="ARBA" id="ARBA00022989"/>
    </source>
</evidence>
<feature type="transmembrane region" description="Helical" evidence="6">
    <location>
        <begin position="268"/>
        <end position="294"/>
    </location>
</feature>
<keyword evidence="4 6" id="KW-1133">Transmembrane helix</keyword>
<dbReference type="EMBL" id="PHHC01000078">
    <property type="protein sequence ID" value="PPE04226.1"/>
    <property type="molecule type" value="Genomic_DNA"/>
</dbReference>
<dbReference type="Proteomes" id="UP000239425">
    <property type="component" value="Unassembled WGS sequence"/>
</dbReference>
<accession>A0A2S5RA69</accession>
<dbReference type="PANTHER" id="PTHR42770:SF7">
    <property type="entry name" value="MEMBRANE PROTEIN"/>
    <property type="match status" value="1"/>
</dbReference>
<organism evidence="7 8">
    <name type="scientific">Holospora curviuscula</name>
    <dbReference type="NCBI Taxonomy" id="1082868"/>
    <lineage>
        <taxon>Bacteria</taxon>
        <taxon>Pseudomonadati</taxon>
        <taxon>Pseudomonadota</taxon>
        <taxon>Alphaproteobacteria</taxon>
        <taxon>Holosporales</taxon>
        <taxon>Holosporaceae</taxon>
        <taxon>Holospora</taxon>
    </lineage>
</organism>
<feature type="transmembrane region" description="Helical" evidence="6">
    <location>
        <begin position="89"/>
        <end position="114"/>
    </location>
</feature>
<dbReference type="PIRSF" id="PIRSF006060">
    <property type="entry name" value="AA_transporter"/>
    <property type="match status" value="1"/>
</dbReference>
<name>A0A2S5RA69_9PROT</name>
<dbReference type="Gene3D" id="1.20.1740.10">
    <property type="entry name" value="Amino acid/polyamine transporter I"/>
    <property type="match status" value="1"/>
</dbReference>
<evidence type="ECO:0000256" key="5">
    <source>
        <dbReference type="ARBA" id="ARBA00023136"/>
    </source>
</evidence>
<feature type="transmembrane region" description="Helical" evidence="6">
    <location>
        <begin position="47"/>
        <end position="68"/>
    </location>
</feature>
<evidence type="ECO:0000256" key="2">
    <source>
        <dbReference type="ARBA" id="ARBA00022475"/>
    </source>
</evidence>
<keyword evidence="2" id="KW-1003">Cell membrane</keyword>
<dbReference type="GO" id="GO:0022857">
    <property type="term" value="F:transmembrane transporter activity"/>
    <property type="evidence" value="ECO:0007669"/>
    <property type="project" value="InterPro"/>
</dbReference>
<reference evidence="7 8" key="1">
    <citation type="submission" date="2017-11" db="EMBL/GenBank/DDBJ databases">
        <title>Comparative genomic analysis of Holospora spp., intranuclear symbionts of paramecia.</title>
        <authorList>
            <person name="Garushyants S.K."/>
            <person name="Beliavskaya A."/>
            <person name="Malko D.B."/>
            <person name="Logacheva M.D."/>
            <person name="Rautian M.S."/>
            <person name="Gelfand M.S."/>
        </authorList>
    </citation>
    <scope>NUCLEOTIDE SEQUENCE [LARGE SCALE GENOMIC DNA]</scope>
    <source>
        <strain evidence="8">02AZ16</strain>
    </source>
</reference>
<feature type="transmembrane region" description="Helical" evidence="6">
    <location>
        <begin position="16"/>
        <end position="35"/>
    </location>
</feature>
<dbReference type="InterPro" id="IPR002293">
    <property type="entry name" value="AA/rel_permease1"/>
</dbReference>
<keyword evidence="8" id="KW-1185">Reference proteome</keyword>
<dbReference type="GO" id="GO:0005886">
    <property type="term" value="C:plasma membrane"/>
    <property type="evidence" value="ECO:0007669"/>
    <property type="project" value="UniProtKB-SubCell"/>
</dbReference>
<feature type="transmembrane region" description="Helical" evidence="6">
    <location>
        <begin position="226"/>
        <end position="248"/>
    </location>
</feature>
<dbReference type="InterPro" id="IPR050367">
    <property type="entry name" value="APC_superfamily"/>
</dbReference>
<evidence type="ECO:0000256" key="3">
    <source>
        <dbReference type="ARBA" id="ARBA00022692"/>
    </source>
</evidence>
<feature type="transmembrane region" description="Helical" evidence="6">
    <location>
        <begin position="153"/>
        <end position="173"/>
    </location>
</feature>
<comment type="caution">
    <text evidence="7">The sequence shown here is derived from an EMBL/GenBank/DDBJ whole genome shotgun (WGS) entry which is preliminary data.</text>
</comment>
<keyword evidence="3 6" id="KW-0812">Transmembrane</keyword>
<feature type="transmembrane region" description="Helical" evidence="6">
    <location>
        <begin position="349"/>
        <end position="372"/>
    </location>
</feature>
<comment type="subcellular location">
    <subcellularLocation>
        <location evidence="1">Cell membrane</location>
        <topology evidence="1">Multi-pass membrane protein</topology>
    </subcellularLocation>
</comment>
<evidence type="ECO:0000256" key="1">
    <source>
        <dbReference type="ARBA" id="ARBA00004651"/>
    </source>
</evidence>
<evidence type="ECO:0000313" key="7">
    <source>
        <dbReference type="EMBL" id="PPE04226.1"/>
    </source>
</evidence>
<sequence>MLCCKMHTQKKQKMNLFSVVAFVIGLQLGSALFLLPEQLMPYGSWGALSWLVSGMGALSLTLIFAVLSRTDPAFGGPCVYIEKAFGTHVGFYSTWAYWFISWFSSVPLLLLAVSSLESALGYKLTLFLKIIIGSLLLATISILNLYGAVIAGWGEIAFALCKVLPWVIIPLIVVTKYGWGTPHWDVEFTPLKALSSASLLTFWGFVGLEASTTIKDVVKRPERTIPLALFLGTSCVLLIYFVNTWIVLGEMPLAQGINPLNRIISKVFGPWGNVSFSLLTMMMCLGTLNSWLLASGQMISVALKSGLIQITPPKAMNPTVFGVLLTAFMIGATTFLIQFRNSEEILGKVIELCCAIFIMIYVACLLALIRFIWCKELQVSRWVWGVILIAGGFSFWSLYTLPLSFWIIPGILFLTGKFIKNRFTDGECRDC</sequence>
<protein>
    <submittedName>
        <fullName evidence="7">Arginine/agmatine antiporter</fullName>
    </submittedName>
</protein>
<dbReference type="PANTHER" id="PTHR42770">
    <property type="entry name" value="AMINO ACID TRANSPORTER-RELATED"/>
    <property type="match status" value="1"/>
</dbReference>
<feature type="transmembrane region" description="Helical" evidence="6">
    <location>
        <begin position="126"/>
        <end position="146"/>
    </location>
</feature>
<evidence type="ECO:0000313" key="8">
    <source>
        <dbReference type="Proteomes" id="UP000239425"/>
    </source>
</evidence>
<gene>
    <name evidence="7" type="ORF">HCUR_00417</name>
</gene>
<keyword evidence="5 6" id="KW-0472">Membrane</keyword>
<dbReference type="OrthoDB" id="3185104at2"/>